<name>A0AA36CWI7_9BILA</name>
<accession>A0AA36CWI7</accession>
<keyword evidence="4 8" id="KW-0560">Oxidoreductase</keyword>
<dbReference type="SUPFAM" id="SSF48264">
    <property type="entry name" value="Cytochrome P450"/>
    <property type="match status" value="1"/>
</dbReference>
<evidence type="ECO:0000256" key="9">
    <source>
        <dbReference type="SAM" id="SignalP"/>
    </source>
</evidence>
<keyword evidence="6 8" id="KW-0503">Monooxygenase</keyword>
<evidence type="ECO:0000256" key="2">
    <source>
        <dbReference type="ARBA" id="ARBA00010617"/>
    </source>
</evidence>
<keyword evidence="3 7" id="KW-0479">Metal-binding</keyword>
<evidence type="ECO:0000256" key="5">
    <source>
        <dbReference type="ARBA" id="ARBA00023004"/>
    </source>
</evidence>
<feature type="non-terminal residue" evidence="10">
    <location>
        <position position="1"/>
    </location>
</feature>
<dbReference type="GO" id="GO:0005506">
    <property type="term" value="F:iron ion binding"/>
    <property type="evidence" value="ECO:0007669"/>
    <property type="project" value="InterPro"/>
</dbReference>
<dbReference type="GO" id="GO:0016712">
    <property type="term" value="F:oxidoreductase activity, acting on paired donors, with incorporation or reduction of molecular oxygen, reduced flavin or flavoprotein as one donor, and incorporation of one atom of oxygen"/>
    <property type="evidence" value="ECO:0007669"/>
    <property type="project" value="TreeGrafter"/>
</dbReference>
<evidence type="ECO:0000256" key="6">
    <source>
        <dbReference type="ARBA" id="ARBA00023033"/>
    </source>
</evidence>
<keyword evidence="7 8" id="KW-0349">Heme</keyword>
<dbReference type="InterPro" id="IPR001128">
    <property type="entry name" value="Cyt_P450"/>
</dbReference>
<evidence type="ECO:0000313" key="10">
    <source>
        <dbReference type="EMBL" id="CAJ0576349.1"/>
    </source>
</evidence>
<dbReference type="PRINTS" id="PR00463">
    <property type="entry name" value="EP450I"/>
</dbReference>
<dbReference type="Proteomes" id="UP001177023">
    <property type="component" value="Unassembled WGS sequence"/>
</dbReference>
<dbReference type="PRINTS" id="PR00385">
    <property type="entry name" value="P450"/>
</dbReference>
<comment type="cofactor">
    <cofactor evidence="1 7">
        <name>heme</name>
        <dbReference type="ChEBI" id="CHEBI:30413"/>
    </cofactor>
</comment>
<dbReference type="InterPro" id="IPR017972">
    <property type="entry name" value="Cyt_P450_CS"/>
</dbReference>
<feature type="signal peptide" evidence="9">
    <location>
        <begin position="1"/>
        <end position="21"/>
    </location>
</feature>
<dbReference type="GO" id="GO:0006805">
    <property type="term" value="P:xenobiotic metabolic process"/>
    <property type="evidence" value="ECO:0007669"/>
    <property type="project" value="TreeGrafter"/>
</dbReference>
<gene>
    <name evidence="10" type="ORF">MSPICULIGERA_LOCUS14643</name>
</gene>
<proteinExistence type="inferred from homology"/>
<dbReference type="GO" id="GO:0005737">
    <property type="term" value="C:cytoplasm"/>
    <property type="evidence" value="ECO:0007669"/>
    <property type="project" value="TreeGrafter"/>
</dbReference>
<dbReference type="Gene3D" id="1.10.630.10">
    <property type="entry name" value="Cytochrome P450"/>
    <property type="match status" value="1"/>
</dbReference>
<keyword evidence="5 7" id="KW-0408">Iron</keyword>
<evidence type="ECO:0000256" key="3">
    <source>
        <dbReference type="ARBA" id="ARBA00022723"/>
    </source>
</evidence>
<reference evidence="10" key="1">
    <citation type="submission" date="2023-06" db="EMBL/GenBank/DDBJ databases">
        <authorList>
            <person name="Delattre M."/>
        </authorList>
    </citation>
    <scope>NUCLEOTIDE SEQUENCE</scope>
    <source>
        <strain evidence="10">AF72</strain>
    </source>
</reference>
<evidence type="ECO:0000313" key="11">
    <source>
        <dbReference type="Proteomes" id="UP001177023"/>
    </source>
</evidence>
<dbReference type="InterPro" id="IPR036396">
    <property type="entry name" value="Cyt_P450_sf"/>
</dbReference>
<evidence type="ECO:0000256" key="7">
    <source>
        <dbReference type="PIRSR" id="PIRSR602401-1"/>
    </source>
</evidence>
<dbReference type="PROSITE" id="PS00086">
    <property type="entry name" value="CYTOCHROME_P450"/>
    <property type="match status" value="1"/>
</dbReference>
<dbReference type="Pfam" id="PF00067">
    <property type="entry name" value="p450"/>
    <property type="match status" value="1"/>
</dbReference>
<dbReference type="InterPro" id="IPR002401">
    <property type="entry name" value="Cyt_P450_E_grp-I"/>
</dbReference>
<feature type="binding site" description="axial binding residue" evidence="7">
    <location>
        <position position="448"/>
    </location>
    <ligand>
        <name>heme</name>
        <dbReference type="ChEBI" id="CHEBI:30413"/>
    </ligand>
    <ligandPart>
        <name>Fe</name>
        <dbReference type="ChEBI" id="CHEBI:18248"/>
    </ligandPart>
</feature>
<evidence type="ECO:0008006" key="12">
    <source>
        <dbReference type="Google" id="ProtNLM"/>
    </source>
</evidence>
<sequence length="503" mass="57449">MFLLLLTSLVLSYAFYQYLIARRLPPGPIPILLLGNLPHLFWYCRKLGNFALAMREMQKRYGDVHTLWIGPMPFVNICTYEKAKDLMVVQGHTQLGRYMAPFATLAEIDDKGKIWGIVSSTGETWSEHRNFAIKTLKQFGMGNNLMENRIIEEFNLRCDELEKERAGDRFRTTAEEFTELLIGNLISNLLFGFRFDNPERRQDFLKRKHQMAANARHLSPIDFLVCPWWKYVPGLKSRYNAVMGMVNPALDFVQENTEIRIQAIASGKYQLEDEPADYIDAYLLEQRKRGKDLGEMTTHGLVIDLYDLWQAGQSSTATTIQWGLYYFLQNPGKLKICQYEIRSLTNGNRDLLMADRTITPYFADACTEIQRCASIANFNLWRRTTGPSNIDGYDIPVGTLTTAQLSLILSDPNVFSESDKFNPARYTGDHGKELAEKTIPFGIGKRSCPGEGFARAQIYLILGNLLNRYQLTQTEDNPPTGAEGTFAIFNHPSNFGIELEKFV</sequence>
<dbReference type="PANTHER" id="PTHR24300">
    <property type="entry name" value="CYTOCHROME P450 508A4-RELATED"/>
    <property type="match status" value="1"/>
</dbReference>
<dbReference type="PANTHER" id="PTHR24300:SF375">
    <property type="entry name" value="CYTOCHROME P450 FAMILY"/>
    <property type="match status" value="1"/>
</dbReference>
<protein>
    <recommendedName>
        <fullName evidence="12">Cytochrome P450</fullName>
    </recommendedName>
</protein>
<feature type="chain" id="PRO_5041246769" description="Cytochrome P450" evidence="9">
    <location>
        <begin position="22"/>
        <end position="503"/>
    </location>
</feature>
<dbReference type="FunFam" id="1.10.630.10:FF:000036">
    <property type="entry name" value="CYtochrome P450 family"/>
    <property type="match status" value="1"/>
</dbReference>
<dbReference type="GO" id="GO:0020037">
    <property type="term" value="F:heme binding"/>
    <property type="evidence" value="ECO:0007669"/>
    <property type="project" value="InterPro"/>
</dbReference>
<evidence type="ECO:0000256" key="4">
    <source>
        <dbReference type="ARBA" id="ARBA00023002"/>
    </source>
</evidence>
<comment type="caution">
    <text evidence="10">The sequence shown here is derived from an EMBL/GenBank/DDBJ whole genome shotgun (WGS) entry which is preliminary data.</text>
</comment>
<dbReference type="GO" id="GO:0006082">
    <property type="term" value="P:organic acid metabolic process"/>
    <property type="evidence" value="ECO:0007669"/>
    <property type="project" value="TreeGrafter"/>
</dbReference>
<evidence type="ECO:0000256" key="8">
    <source>
        <dbReference type="RuleBase" id="RU000461"/>
    </source>
</evidence>
<evidence type="ECO:0000256" key="1">
    <source>
        <dbReference type="ARBA" id="ARBA00001971"/>
    </source>
</evidence>
<dbReference type="AlphaFoldDB" id="A0AA36CWI7"/>
<dbReference type="EMBL" id="CATQJA010002643">
    <property type="protein sequence ID" value="CAJ0576349.1"/>
    <property type="molecule type" value="Genomic_DNA"/>
</dbReference>
<comment type="similarity">
    <text evidence="2 8">Belongs to the cytochrome P450 family.</text>
</comment>
<dbReference type="InterPro" id="IPR050182">
    <property type="entry name" value="Cytochrome_P450_fam2"/>
</dbReference>
<organism evidence="10 11">
    <name type="scientific">Mesorhabditis spiculigera</name>
    <dbReference type="NCBI Taxonomy" id="96644"/>
    <lineage>
        <taxon>Eukaryota</taxon>
        <taxon>Metazoa</taxon>
        <taxon>Ecdysozoa</taxon>
        <taxon>Nematoda</taxon>
        <taxon>Chromadorea</taxon>
        <taxon>Rhabditida</taxon>
        <taxon>Rhabditina</taxon>
        <taxon>Rhabditomorpha</taxon>
        <taxon>Rhabditoidea</taxon>
        <taxon>Rhabditidae</taxon>
        <taxon>Mesorhabditinae</taxon>
        <taxon>Mesorhabditis</taxon>
    </lineage>
</organism>
<keyword evidence="11" id="KW-1185">Reference proteome</keyword>
<keyword evidence="9" id="KW-0732">Signal</keyword>